<dbReference type="Pfam" id="PF03372">
    <property type="entry name" value="Exo_endo_phos"/>
    <property type="match status" value="1"/>
</dbReference>
<dbReference type="RefSeq" id="WP_200112850.1">
    <property type="nucleotide sequence ID" value="NZ_JAEHOH010000001.1"/>
</dbReference>
<dbReference type="SUPFAM" id="SSF56219">
    <property type="entry name" value="DNase I-like"/>
    <property type="match status" value="1"/>
</dbReference>
<proteinExistence type="predicted"/>
<keyword evidence="2" id="KW-0540">Nuclease</keyword>
<comment type="caution">
    <text evidence="2">The sequence shown here is derived from an EMBL/GenBank/DDBJ whole genome shotgun (WGS) entry which is preliminary data.</text>
</comment>
<accession>A0A934Q4S1</accession>
<keyword evidence="3" id="KW-1185">Reference proteome</keyword>
<dbReference type="AlphaFoldDB" id="A0A934Q4S1"/>
<keyword evidence="2" id="KW-0378">Hydrolase</keyword>
<gene>
    <name evidence="2" type="ORF">JD276_00965</name>
</gene>
<reference evidence="2" key="1">
    <citation type="submission" date="2020-12" db="EMBL/GenBank/DDBJ databases">
        <title>Leucobacter sp. CAS1, isolated from Chromium sludge.</title>
        <authorList>
            <person name="Xu Z."/>
        </authorList>
    </citation>
    <scope>NUCLEOTIDE SEQUENCE</scope>
    <source>
        <strain evidence="2">CSA1</strain>
    </source>
</reference>
<name>A0A934Q4S1_9MICO</name>
<dbReference type="InterPro" id="IPR036691">
    <property type="entry name" value="Endo/exonu/phosph_ase_sf"/>
</dbReference>
<evidence type="ECO:0000259" key="1">
    <source>
        <dbReference type="Pfam" id="PF03372"/>
    </source>
</evidence>
<evidence type="ECO:0000313" key="2">
    <source>
        <dbReference type="EMBL" id="MBK0417608.1"/>
    </source>
</evidence>
<dbReference type="GO" id="GO:0004519">
    <property type="term" value="F:endonuclease activity"/>
    <property type="evidence" value="ECO:0007669"/>
    <property type="project" value="UniProtKB-KW"/>
</dbReference>
<keyword evidence="2" id="KW-0255">Endonuclease</keyword>
<protein>
    <submittedName>
        <fullName evidence="2">Endonuclease/exonuclease/phosphatase family protein</fullName>
    </submittedName>
</protein>
<dbReference type="InterPro" id="IPR005135">
    <property type="entry name" value="Endo/exonuclease/phosphatase"/>
</dbReference>
<organism evidence="2 3">
    <name type="scientific">Leucobacter chromiisoli</name>
    <dbReference type="NCBI Taxonomy" id="2796471"/>
    <lineage>
        <taxon>Bacteria</taxon>
        <taxon>Bacillati</taxon>
        <taxon>Actinomycetota</taxon>
        <taxon>Actinomycetes</taxon>
        <taxon>Micrococcales</taxon>
        <taxon>Microbacteriaceae</taxon>
        <taxon>Leucobacter</taxon>
    </lineage>
</organism>
<sequence>MKIISYNLRKNRAVSELDALAEAHAADILCLQEADSVALPSHLGHMRLVHATERNRLGLAMYVREDRFIARSAHAFQLKKSLHDRLLAPAHERLLGARLHDQETGRDFVAASFHAAPLTALNSLRRHQIHAALGELRQIGPHLPALMVGDYNYPVFKGRLDTEMRTAGYDLSLSDKRTYTRYKMFRGHFDFATSAGLAISSVRTLDRGTSDHLPILVSAAFAEEALTIEAPVGAVTSITPSMVAA</sequence>
<dbReference type="Proteomes" id="UP000608530">
    <property type="component" value="Unassembled WGS sequence"/>
</dbReference>
<evidence type="ECO:0000313" key="3">
    <source>
        <dbReference type="Proteomes" id="UP000608530"/>
    </source>
</evidence>
<dbReference type="EMBL" id="JAEHOH010000001">
    <property type="protein sequence ID" value="MBK0417608.1"/>
    <property type="molecule type" value="Genomic_DNA"/>
</dbReference>
<dbReference type="Gene3D" id="3.60.10.10">
    <property type="entry name" value="Endonuclease/exonuclease/phosphatase"/>
    <property type="match status" value="1"/>
</dbReference>
<feature type="domain" description="Endonuclease/exonuclease/phosphatase" evidence="1">
    <location>
        <begin position="5"/>
        <end position="165"/>
    </location>
</feature>